<accession>A0A4V3D3I2</accession>
<protein>
    <submittedName>
        <fullName evidence="2">Uncharacterized protein</fullName>
    </submittedName>
</protein>
<dbReference type="AlphaFoldDB" id="A0A4V3D3I2"/>
<dbReference type="EMBL" id="SNYH01000001">
    <property type="protein sequence ID" value="TDQ29842.1"/>
    <property type="molecule type" value="Genomic_DNA"/>
</dbReference>
<keyword evidence="3" id="KW-1185">Reference proteome</keyword>
<proteinExistence type="predicted"/>
<reference evidence="2 3" key="1">
    <citation type="submission" date="2019-03" db="EMBL/GenBank/DDBJ databases">
        <title>Genomic Encyclopedia of Type Strains, Phase III (KMG-III): the genomes of soil and plant-associated and newly described type strains.</title>
        <authorList>
            <person name="Whitman W."/>
        </authorList>
    </citation>
    <scope>NUCLEOTIDE SEQUENCE [LARGE SCALE GENOMIC DNA]</scope>
    <source>
        <strain evidence="2 3">CECT 8283</strain>
    </source>
</reference>
<keyword evidence="1" id="KW-1133">Transmembrane helix</keyword>
<organism evidence="2 3">
    <name type="scientific">Tenacibaculum caenipelagi</name>
    <dbReference type="NCBI Taxonomy" id="1325435"/>
    <lineage>
        <taxon>Bacteria</taxon>
        <taxon>Pseudomonadati</taxon>
        <taxon>Bacteroidota</taxon>
        <taxon>Flavobacteriia</taxon>
        <taxon>Flavobacteriales</taxon>
        <taxon>Flavobacteriaceae</taxon>
        <taxon>Tenacibaculum</taxon>
    </lineage>
</organism>
<name>A0A4V3D3I2_9FLAO</name>
<evidence type="ECO:0000313" key="2">
    <source>
        <dbReference type="EMBL" id="TDQ29842.1"/>
    </source>
</evidence>
<gene>
    <name evidence="2" type="ORF">DFQ07_0164</name>
</gene>
<evidence type="ECO:0000313" key="3">
    <source>
        <dbReference type="Proteomes" id="UP000295390"/>
    </source>
</evidence>
<comment type="caution">
    <text evidence="2">The sequence shown here is derived from an EMBL/GenBank/DDBJ whole genome shotgun (WGS) entry which is preliminary data.</text>
</comment>
<keyword evidence="1" id="KW-0472">Membrane</keyword>
<keyword evidence="1" id="KW-0812">Transmembrane</keyword>
<feature type="transmembrane region" description="Helical" evidence="1">
    <location>
        <begin position="12"/>
        <end position="32"/>
    </location>
</feature>
<dbReference type="Proteomes" id="UP000295390">
    <property type="component" value="Unassembled WGS sequence"/>
</dbReference>
<evidence type="ECO:0000256" key="1">
    <source>
        <dbReference type="SAM" id="Phobius"/>
    </source>
</evidence>
<sequence length="34" mass="4249">MDKKYIWKKEYTLVLVANLVYIIIFYFITNIYTK</sequence>